<protein>
    <submittedName>
        <fullName evidence="1">Maltose/maltodextrin import ATP-binding protein MalK</fullName>
        <ecNumber evidence="1">3.6.3.19</ecNumber>
    </submittedName>
</protein>
<keyword evidence="1" id="KW-0547">Nucleotide-binding</keyword>
<dbReference type="GO" id="GO:0016787">
    <property type="term" value="F:hydrolase activity"/>
    <property type="evidence" value="ECO:0007669"/>
    <property type="project" value="UniProtKB-KW"/>
</dbReference>
<dbReference type="RefSeq" id="WP_096992286.1">
    <property type="nucleotide sequence ID" value="NZ_JBHSII010000001.1"/>
</dbReference>
<dbReference type="Gene3D" id="2.40.50.100">
    <property type="match status" value="1"/>
</dbReference>
<dbReference type="EC" id="3.6.3.19" evidence="1"/>
<reference evidence="2" key="1">
    <citation type="submission" date="2016-06" db="EMBL/GenBank/DDBJ databases">
        <authorList>
            <person name="Rodrigo-Torres L."/>
            <person name="Arahal R.D."/>
            <person name="Lucena T."/>
        </authorList>
    </citation>
    <scope>NUCLEOTIDE SEQUENCE [LARGE SCALE GENOMIC DNA]</scope>
    <source>
        <strain evidence="2">CECT8203</strain>
    </source>
</reference>
<keyword evidence="1" id="KW-0378">Hydrolase</keyword>
<proteinExistence type="predicted"/>
<keyword evidence="2" id="KW-1185">Reference proteome</keyword>
<evidence type="ECO:0000313" key="2">
    <source>
        <dbReference type="Proteomes" id="UP000219336"/>
    </source>
</evidence>
<dbReference type="GO" id="GO:0005524">
    <property type="term" value="F:ATP binding"/>
    <property type="evidence" value="ECO:0007669"/>
    <property type="project" value="UniProtKB-KW"/>
</dbReference>
<dbReference type="SUPFAM" id="SSF50331">
    <property type="entry name" value="MOP-like"/>
    <property type="match status" value="1"/>
</dbReference>
<dbReference type="EMBL" id="OANU01000003">
    <property type="protein sequence ID" value="SNX46929.1"/>
    <property type="molecule type" value="Genomic_DNA"/>
</dbReference>
<sequence>MELYRNTANLFVAGFIGSPKMNFIPCEVVEWLGNESLLYTELDQLDECLVVRLDSLNASKTKEVHLWFEGKDCYVFDEKGINCSPRRELE</sequence>
<organism evidence="1 2">
    <name type="scientific">Vibrio thalassae</name>
    <dbReference type="NCBI Taxonomy" id="1243014"/>
    <lineage>
        <taxon>Bacteria</taxon>
        <taxon>Pseudomonadati</taxon>
        <taxon>Pseudomonadota</taxon>
        <taxon>Gammaproteobacteria</taxon>
        <taxon>Vibrionales</taxon>
        <taxon>Vibrionaceae</taxon>
        <taxon>Vibrio</taxon>
    </lineage>
</organism>
<evidence type="ECO:0000313" key="1">
    <source>
        <dbReference type="EMBL" id="SNX46929.1"/>
    </source>
</evidence>
<keyword evidence="1" id="KW-0067">ATP-binding</keyword>
<dbReference type="InterPro" id="IPR008995">
    <property type="entry name" value="Mo/tungstate-bd_C_term_dom"/>
</dbReference>
<accession>A0A240EFI3</accession>
<dbReference type="Proteomes" id="UP000219336">
    <property type="component" value="Unassembled WGS sequence"/>
</dbReference>
<gene>
    <name evidence="1" type="primary">malK_2</name>
    <name evidence="1" type="ORF">VTH8203_00574</name>
</gene>
<dbReference type="AlphaFoldDB" id="A0A240EFI3"/>
<name>A0A240EFI3_9VIBR</name>